<evidence type="ECO:0000256" key="1">
    <source>
        <dbReference type="ARBA" id="ARBA00004496"/>
    </source>
</evidence>
<evidence type="ECO:0000256" key="2">
    <source>
        <dbReference type="ARBA" id="ARBA00007871"/>
    </source>
</evidence>
<proteinExistence type="inferred from homology"/>
<dbReference type="GO" id="GO:0005737">
    <property type="term" value="C:cytoplasm"/>
    <property type="evidence" value="ECO:0007669"/>
    <property type="project" value="UniProtKB-SubCell"/>
</dbReference>
<dbReference type="InterPro" id="IPR022687">
    <property type="entry name" value="HTH_DTXR"/>
</dbReference>
<dbReference type="RefSeq" id="WP_013705337.1">
    <property type="nucleotide sequence ID" value="NC_015388.1"/>
</dbReference>
<dbReference type="GO" id="GO:0003700">
    <property type="term" value="F:DNA-binding transcription factor activity"/>
    <property type="evidence" value="ECO:0007669"/>
    <property type="project" value="InterPro"/>
</dbReference>
<dbReference type="Gene3D" id="1.10.60.10">
    <property type="entry name" value="Iron dependent repressor, metal binding and dimerisation domain"/>
    <property type="match status" value="1"/>
</dbReference>
<dbReference type="PANTHER" id="PTHR33238">
    <property type="entry name" value="IRON (METAL) DEPENDENT REPRESSOR, DTXR FAMILY"/>
    <property type="match status" value="1"/>
</dbReference>
<dbReference type="Proteomes" id="UP000000483">
    <property type="component" value="Chromosome"/>
</dbReference>
<evidence type="ECO:0000313" key="11">
    <source>
        <dbReference type="EMBL" id="AEB08224.1"/>
    </source>
</evidence>
<reference evidence="12" key="2">
    <citation type="submission" date="2011-03" db="EMBL/GenBank/DDBJ databases">
        <title>The complete genome of Desulfobacca acetoxidans DSM 11109.</title>
        <authorList>
            <consortium name="US DOE Joint Genome Institute (JGI-PGF)"/>
            <person name="Lucas S."/>
            <person name="Copeland A."/>
            <person name="Lapidus A."/>
            <person name="Bruce D."/>
            <person name="Goodwin L."/>
            <person name="Pitluck S."/>
            <person name="Peters L."/>
            <person name="Kyrpides N."/>
            <person name="Mavromatis K."/>
            <person name="Ivanova N."/>
            <person name="Ovchinnikova G."/>
            <person name="Teshima H."/>
            <person name="Detter J.C."/>
            <person name="Han C."/>
            <person name="Land M."/>
            <person name="Hauser L."/>
            <person name="Markowitz V."/>
            <person name="Cheng J.-F."/>
            <person name="Hugenholtz P."/>
            <person name="Woyke T."/>
            <person name="Wu D."/>
            <person name="Spring S."/>
            <person name="Schueler E."/>
            <person name="Brambilla E."/>
            <person name="Klenk H.-P."/>
            <person name="Eisen J.A."/>
        </authorList>
    </citation>
    <scope>NUCLEOTIDE SEQUENCE [LARGE SCALE GENOMIC DNA]</scope>
    <source>
        <strain evidence="12">ATCC 700848 / DSM 11109 / ASRB2</strain>
    </source>
</reference>
<evidence type="ECO:0000256" key="7">
    <source>
        <dbReference type="ARBA" id="ARBA00023125"/>
    </source>
</evidence>
<keyword evidence="5" id="KW-0408">Iron</keyword>
<evidence type="ECO:0000256" key="8">
    <source>
        <dbReference type="ARBA" id="ARBA00023163"/>
    </source>
</evidence>
<name>F2NEN4_DESAR</name>
<dbReference type="AlphaFoldDB" id="F2NEN4"/>
<dbReference type="InterPro" id="IPR008988">
    <property type="entry name" value="Transcriptional_repressor_C"/>
</dbReference>
<dbReference type="SUPFAM" id="SSF47979">
    <property type="entry name" value="Iron-dependent repressor protein, dimerization domain"/>
    <property type="match status" value="1"/>
</dbReference>
<dbReference type="InterPro" id="IPR022689">
    <property type="entry name" value="Iron_dep_repressor"/>
</dbReference>
<evidence type="ECO:0000256" key="5">
    <source>
        <dbReference type="ARBA" id="ARBA00023004"/>
    </source>
</evidence>
<accession>F2NEN4</accession>
<dbReference type="eggNOG" id="COG1321">
    <property type="taxonomic scope" value="Bacteria"/>
</dbReference>
<dbReference type="InterPro" id="IPR036421">
    <property type="entry name" value="Fe_dep_repressor_sf"/>
</dbReference>
<reference evidence="11 12" key="1">
    <citation type="journal article" date="2011" name="Stand. Genomic Sci.">
        <title>Complete genome sequence of the acetate-degrading sulfate reducer Desulfobacca acetoxidans type strain (ASRB2).</title>
        <authorList>
            <person name="Goker M."/>
            <person name="Teshima H."/>
            <person name="Lapidus A."/>
            <person name="Nolan M."/>
            <person name="Lucas S."/>
            <person name="Hammon N."/>
            <person name="Deshpande S."/>
            <person name="Cheng J.F."/>
            <person name="Tapia R."/>
            <person name="Han C."/>
            <person name="Goodwin L."/>
            <person name="Pitluck S."/>
            <person name="Huntemann M."/>
            <person name="Liolios K."/>
            <person name="Ivanova N."/>
            <person name="Pagani I."/>
            <person name="Mavromatis K."/>
            <person name="Ovchinikova G."/>
            <person name="Pati A."/>
            <person name="Chen A."/>
            <person name="Palaniappan K."/>
            <person name="Land M."/>
            <person name="Hauser L."/>
            <person name="Brambilla E.M."/>
            <person name="Rohde M."/>
            <person name="Spring S."/>
            <person name="Detter J.C."/>
            <person name="Woyke T."/>
            <person name="Bristow J."/>
            <person name="Eisen J.A."/>
            <person name="Markowitz V."/>
            <person name="Hugenholtz P."/>
            <person name="Kyrpides N.C."/>
            <person name="Klenk H.P."/>
        </authorList>
    </citation>
    <scope>NUCLEOTIDE SEQUENCE [LARGE SCALE GENOMIC DNA]</scope>
    <source>
        <strain evidence="12">ATCC 700848 / DSM 11109 / ASRB2</strain>
    </source>
</reference>
<dbReference type="PROSITE" id="PS50944">
    <property type="entry name" value="HTH_DTXR"/>
    <property type="match status" value="1"/>
</dbReference>
<dbReference type="InterPro" id="IPR036388">
    <property type="entry name" value="WH-like_DNA-bd_sf"/>
</dbReference>
<dbReference type="OrthoDB" id="9791355at2"/>
<dbReference type="Pfam" id="PF02742">
    <property type="entry name" value="Fe_dep_repr_C"/>
    <property type="match status" value="1"/>
</dbReference>
<dbReference type="SUPFAM" id="SSF46785">
    <property type="entry name" value="Winged helix' DNA-binding domain"/>
    <property type="match status" value="1"/>
</dbReference>
<dbReference type="GO" id="GO:0003677">
    <property type="term" value="F:DNA binding"/>
    <property type="evidence" value="ECO:0007669"/>
    <property type="project" value="UniProtKB-KW"/>
</dbReference>
<dbReference type="SUPFAM" id="SSF50037">
    <property type="entry name" value="C-terminal domain of transcriptional repressors"/>
    <property type="match status" value="1"/>
</dbReference>
<comment type="similarity">
    <text evidence="2">Belongs to the DtxR/MntR family.</text>
</comment>
<dbReference type="SMART" id="SM00899">
    <property type="entry name" value="FeoA"/>
    <property type="match status" value="1"/>
</dbReference>
<dbReference type="SMART" id="SM00529">
    <property type="entry name" value="HTH_DTXR"/>
    <property type="match status" value="1"/>
</dbReference>
<evidence type="ECO:0000256" key="4">
    <source>
        <dbReference type="ARBA" id="ARBA00022386"/>
    </source>
</evidence>
<organism evidence="11 12">
    <name type="scientific">Desulfobacca acetoxidans (strain ATCC 700848 / DSM 11109 / ASRB2)</name>
    <dbReference type="NCBI Taxonomy" id="880072"/>
    <lineage>
        <taxon>Bacteria</taxon>
        <taxon>Pseudomonadati</taxon>
        <taxon>Thermodesulfobacteriota</taxon>
        <taxon>Desulfobaccia</taxon>
        <taxon>Desulfobaccales</taxon>
        <taxon>Desulfobaccaceae</taxon>
        <taxon>Desulfobacca</taxon>
    </lineage>
</organism>
<dbReference type="InterPro" id="IPR007167">
    <property type="entry name" value="Fe-transptr_FeoA-like"/>
</dbReference>
<comment type="function">
    <text evidence="9">In the presence of manganese, represses expression of mntH and mntS. Up-regulates expression of mntP.</text>
</comment>
<keyword evidence="6" id="KW-0805">Transcription regulation</keyword>
<dbReference type="Pfam" id="PF01325">
    <property type="entry name" value="Fe_dep_repress"/>
    <property type="match status" value="1"/>
</dbReference>
<keyword evidence="12" id="KW-1185">Reference proteome</keyword>
<dbReference type="InterPro" id="IPR050536">
    <property type="entry name" value="DtxR_MntR_Metal-Reg"/>
</dbReference>
<dbReference type="EMBL" id="CP002629">
    <property type="protein sequence ID" value="AEB08224.1"/>
    <property type="molecule type" value="Genomic_DNA"/>
</dbReference>
<comment type="subcellular location">
    <subcellularLocation>
        <location evidence="1">Cytoplasm</location>
    </subcellularLocation>
</comment>
<gene>
    <name evidence="11" type="ordered locus">Desac_0333</name>
</gene>
<dbReference type="KEGG" id="dao:Desac_0333"/>
<dbReference type="Gene3D" id="1.10.10.10">
    <property type="entry name" value="Winged helix-like DNA-binding domain superfamily/Winged helix DNA-binding domain"/>
    <property type="match status" value="1"/>
</dbReference>
<evidence type="ECO:0000256" key="3">
    <source>
        <dbReference type="ARBA" id="ARBA00011738"/>
    </source>
</evidence>
<dbReference type="InterPro" id="IPR001367">
    <property type="entry name" value="Fe_dep_repressor"/>
</dbReference>
<protein>
    <recommendedName>
        <fullName evidence="4">Transcriptional regulator MntR</fullName>
    </recommendedName>
</protein>
<dbReference type="Pfam" id="PF04023">
    <property type="entry name" value="FeoA"/>
    <property type="match status" value="1"/>
</dbReference>
<dbReference type="PANTHER" id="PTHR33238:SF7">
    <property type="entry name" value="IRON-DEPENDENT TRANSCRIPTIONAL REGULATOR"/>
    <property type="match status" value="1"/>
</dbReference>
<dbReference type="InterPro" id="IPR038157">
    <property type="entry name" value="FeoA_core_dom"/>
</dbReference>
<dbReference type="Gene3D" id="2.30.30.90">
    <property type="match status" value="1"/>
</dbReference>
<feature type="domain" description="HTH dtxR-type" evidence="10">
    <location>
        <begin position="6"/>
        <end position="67"/>
    </location>
</feature>
<evidence type="ECO:0000259" key="10">
    <source>
        <dbReference type="PROSITE" id="PS50944"/>
    </source>
</evidence>
<evidence type="ECO:0000256" key="9">
    <source>
        <dbReference type="ARBA" id="ARBA00025185"/>
    </source>
</evidence>
<dbReference type="HOGENOM" id="CLU_069532_0_1_7"/>
<dbReference type="eggNOG" id="COG1918">
    <property type="taxonomic scope" value="Bacteria"/>
</dbReference>
<evidence type="ECO:0000256" key="6">
    <source>
        <dbReference type="ARBA" id="ARBA00023015"/>
    </source>
</evidence>
<comment type="subunit">
    <text evidence="3">Homodimer.</text>
</comment>
<dbReference type="GO" id="GO:0046983">
    <property type="term" value="F:protein dimerization activity"/>
    <property type="evidence" value="ECO:0007669"/>
    <property type="project" value="InterPro"/>
</dbReference>
<sequence length="249" mass="27944">MNSLSLSESLEDYLEAIFHIVLEKQVARVKDIASRLKVHKSSVTAALRNLADRKLVNYAPYDVITLTPQGATLAKDVVRRHEALSDFFVKVLTIDKTLAEEAACRMEHAMPRVIVDRLILFSEFLEVCPRAGKKWIRGFQHFCDDALEQQNCERCISLCLDDVKKKQKQEGGMMTLPLRELKPGQKGKILAVKNEGDLGKRIADMGITPGTLVEVERVAPLGDPIDIKVKGYHLSLRRDEATGITVELH</sequence>
<dbReference type="STRING" id="880072.Desac_0333"/>
<dbReference type="GO" id="GO:0046914">
    <property type="term" value="F:transition metal ion binding"/>
    <property type="evidence" value="ECO:0007669"/>
    <property type="project" value="InterPro"/>
</dbReference>
<keyword evidence="7" id="KW-0238">DNA-binding</keyword>
<evidence type="ECO:0000313" key="12">
    <source>
        <dbReference type="Proteomes" id="UP000000483"/>
    </source>
</evidence>
<keyword evidence="8" id="KW-0804">Transcription</keyword>
<dbReference type="InterPro" id="IPR036390">
    <property type="entry name" value="WH_DNA-bd_sf"/>
</dbReference>